<dbReference type="InterPro" id="IPR015943">
    <property type="entry name" value="WD40/YVTN_repeat-like_dom_sf"/>
</dbReference>
<gene>
    <name evidence="1" type="ORF">TREVI0001_1549</name>
</gene>
<dbReference type="Gene3D" id="2.130.10.10">
    <property type="entry name" value="YVTN repeat-like/Quinoprotein amine dehydrogenase"/>
    <property type="match status" value="1"/>
</dbReference>
<evidence type="ECO:0000313" key="2">
    <source>
        <dbReference type="Proteomes" id="UP000004509"/>
    </source>
</evidence>
<accession>C8PN45</accession>
<evidence type="ECO:0000313" key="1">
    <source>
        <dbReference type="EMBL" id="EEV21188.1"/>
    </source>
</evidence>
<dbReference type="AlphaFoldDB" id="C8PN45"/>
<dbReference type="Pfam" id="PF07494">
    <property type="entry name" value="Reg_prop"/>
    <property type="match status" value="2"/>
</dbReference>
<dbReference type="SUPFAM" id="SSF63829">
    <property type="entry name" value="Calcium-dependent phosphotriesterase"/>
    <property type="match status" value="1"/>
</dbReference>
<protein>
    <submittedName>
        <fullName evidence="1">Two component regulator propeller</fullName>
    </submittedName>
</protein>
<dbReference type="eggNOG" id="COG3292">
    <property type="taxonomic scope" value="Bacteria"/>
</dbReference>
<reference evidence="1 2" key="1">
    <citation type="submission" date="2009-07" db="EMBL/GenBank/DDBJ databases">
        <authorList>
            <person name="Madupu R."/>
            <person name="Sebastian Y."/>
            <person name="Durkin A.S."/>
            <person name="Torralba M."/>
            <person name="Methe B."/>
            <person name="Sutton G.G."/>
            <person name="Strausberg R.L."/>
            <person name="Nelson K.E."/>
        </authorList>
    </citation>
    <scope>NUCLEOTIDE SEQUENCE [LARGE SCALE GENOMIC DNA]</scope>
    <source>
        <strain evidence="1 2">ATCC 35580</strain>
    </source>
</reference>
<dbReference type="Proteomes" id="UP000004509">
    <property type="component" value="Unassembled WGS sequence"/>
</dbReference>
<dbReference type="EMBL" id="ACYH01000012">
    <property type="protein sequence ID" value="EEV21188.1"/>
    <property type="molecule type" value="Genomic_DNA"/>
</dbReference>
<dbReference type="InterPro" id="IPR011110">
    <property type="entry name" value="Reg_prop"/>
</dbReference>
<comment type="caution">
    <text evidence="1">The sequence shown here is derived from an EMBL/GenBank/DDBJ whole genome shotgun (WGS) entry which is preliminary data.</text>
</comment>
<organism evidence="1 2">
    <name type="scientific">Treponema vincentii ATCC 35580</name>
    <dbReference type="NCBI Taxonomy" id="596324"/>
    <lineage>
        <taxon>Bacteria</taxon>
        <taxon>Pseudomonadati</taxon>
        <taxon>Spirochaetota</taxon>
        <taxon>Spirochaetia</taxon>
        <taxon>Spirochaetales</taxon>
        <taxon>Treponemataceae</taxon>
        <taxon>Treponema</taxon>
    </lineage>
</organism>
<sequence length="280" mass="31495">MKYFITFVSTLFLMAGLVFCTDLSMLSFYTEPALFPFNTVVGVTEDSHDCLYFASQSGLIKYNGVSFEKYEHIPFDDTSIQSSQIQTIYMDANDVLWLGTYNGLDRFDTQTGTISHYLADCGIITAILRDSRRRLWVGTLNGLYLCANGSCMYFIPFNTSQSISFIGSDTIHALSEDTHGIIYASTNDGVWQYNENTGAFERCSLIPKGCPAERGVVYHFIEDTDCYWTSVWGTGLVRIDSVSGTYETYSLPDSRIYSLYNNFTSAEYIAAGTKTAVYMY</sequence>
<name>C8PN45_9SPIR</name>
<dbReference type="STRING" id="596324.TREVI0001_1549"/>
<proteinExistence type="predicted"/>